<dbReference type="GO" id="GO:0016847">
    <property type="term" value="F:1-aminocyclopropane-1-carboxylate synthase activity"/>
    <property type="evidence" value="ECO:0007669"/>
    <property type="project" value="UniProtKB-ARBA"/>
</dbReference>
<evidence type="ECO:0000259" key="3">
    <source>
        <dbReference type="Pfam" id="PF00155"/>
    </source>
</evidence>
<dbReference type="InterPro" id="IPR050478">
    <property type="entry name" value="Ethylene_sulfur-biosynth"/>
</dbReference>
<evidence type="ECO:0000256" key="1">
    <source>
        <dbReference type="ARBA" id="ARBA00007441"/>
    </source>
</evidence>
<dbReference type="InterPro" id="IPR015424">
    <property type="entry name" value="PyrdxlP-dep_Trfase"/>
</dbReference>
<dbReference type="InterPro" id="IPR004839">
    <property type="entry name" value="Aminotransferase_I/II_large"/>
</dbReference>
<evidence type="ECO:0000256" key="2">
    <source>
        <dbReference type="ARBA" id="ARBA00022898"/>
    </source>
</evidence>
<dbReference type="Gene3D" id="3.40.640.10">
    <property type="entry name" value="Type I PLP-dependent aspartate aminotransferase-like (Major domain)"/>
    <property type="match status" value="1"/>
</dbReference>
<dbReference type="PANTHER" id="PTHR43795">
    <property type="entry name" value="BIFUNCTIONAL ASPARTATE AMINOTRANSFERASE AND GLUTAMATE/ASPARTATE-PREPHENATE AMINOTRANSFERASE-RELATED"/>
    <property type="match status" value="1"/>
</dbReference>
<dbReference type="InterPro" id="IPR004838">
    <property type="entry name" value="NHTrfase_class1_PyrdxlP-BS"/>
</dbReference>
<sequence length="491" mass="55546">MELKYENSQLLSKIANTYHGENSPYFSVKQVYDADPFHPTKNPNGIIQMAVAENKLTYELIAEWIKKNPGASVCSPEGADDFKNIAAFQDFHGLPEFRDLTYELIAEWIKKNPGASVCSPEGADDFKNIAAFQDFHGLPEFRDAVAKIMKKVRGGKVNYDPDRIVMAGGVRGAMEMVMFCLADPGDAFLVPSPWYPGFDRFLKWRTGVQLFPVVCESSNNFQITREALEEAYDNARKANIRVKGLVITNPSNPLGNTVDRDTLRTLVTFINDKQIHFLCDEVYAATVFRSPDFVSVSEIIEEVECNRNLIHLLYGLAKDLGLSGFRVGIVYSYNDTVMNLCRKMSMVCLVSSQTQYFIARMLSDEEFIDEFLSESAARLGRRHNTFIKGLEKAGIKCLESNGAVYCWMDLRQLLQEPTFEAETSLWKMIINVYKLNVLPGSTFHCKEPGWFRISFASMDDETLRVALERIQIFASEILNGHNFISNTCNGK</sequence>
<dbReference type="PROSITE" id="PS00105">
    <property type="entry name" value="AA_TRANSFER_CLASS_1"/>
    <property type="match status" value="1"/>
</dbReference>
<dbReference type="InterPro" id="IPR015421">
    <property type="entry name" value="PyrdxlP-dep_Trfase_major"/>
</dbReference>
<keyword evidence="2" id="KW-0663">Pyridoxal phosphate</keyword>
<gene>
    <name evidence="4" type="ORF">Sradi_2694700</name>
</gene>
<dbReference type="EMBL" id="JACGWJ010000011">
    <property type="protein sequence ID" value="KAL0388129.1"/>
    <property type="molecule type" value="Genomic_DNA"/>
</dbReference>
<dbReference type="SUPFAM" id="SSF53383">
    <property type="entry name" value="PLP-dependent transferases"/>
    <property type="match status" value="1"/>
</dbReference>
<reference evidence="4" key="2">
    <citation type="journal article" date="2024" name="Plant">
        <title>Genomic evolution and insights into agronomic trait innovations of Sesamum species.</title>
        <authorList>
            <person name="Miao H."/>
            <person name="Wang L."/>
            <person name="Qu L."/>
            <person name="Liu H."/>
            <person name="Sun Y."/>
            <person name="Le M."/>
            <person name="Wang Q."/>
            <person name="Wei S."/>
            <person name="Zheng Y."/>
            <person name="Lin W."/>
            <person name="Duan Y."/>
            <person name="Cao H."/>
            <person name="Xiong S."/>
            <person name="Wang X."/>
            <person name="Wei L."/>
            <person name="Li C."/>
            <person name="Ma Q."/>
            <person name="Ju M."/>
            <person name="Zhao R."/>
            <person name="Li G."/>
            <person name="Mu C."/>
            <person name="Tian Q."/>
            <person name="Mei H."/>
            <person name="Zhang T."/>
            <person name="Gao T."/>
            <person name="Zhang H."/>
        </authorList>
    </citation>
    <scope>NUCLEOTIDE SEQUENCE</scope>
    <source>
        <strain evidence="4">G02</strain>
    </source>
</reference>
<dbReference type="Pfam" id="PF00155">
    <property type="entry name" value="Aminotran_1_2"/>
    <property type="match status" value="1"/>
</dbReference>
<accession>A0AAW2S7L4</accession>
<dbReference type="GO" id="GO:0008483">
    <property type="term" value="F:transaminase activity"/>
    <property type="evidence" value="ECO:0007669"/>
    <property type="project" value="TreeGrafter"/>
</dbReference>
<organism evidence="4">
    <name type="scientific">Sesamum radiatum</name>
    <name type="common">Black benniseed</name>
    <dbReference type="NCBI Taxonomy" id="300843"/>
    <lineage>
        <taxon>Eukaryota</taxon>
        <taxon>Viridiplantae</taxon>
        <taxon>Streptophyta</taxon>
        <taxon>Embryophyta</taxon>
        <taxon>Tracheophyta</taxon>
        <taxon>Spermatophyta</taxon>
        <taxon>Magnoliopsida</taxon>
        <taxon>eudicotyledons</taxon>
        <taxon>Gunneridae</taxon>
        <taxon>Pentapetalae</taxon>
        <taxon>asterids</taxon>
        <taxon>lamiids</taxon>
        <taxon>Lamiales</taxon>
        <taxon>Pedaliaceae</taxon>
        <taxon>Sesamum</taxon>
    </lineage>
</organism>
<proteinExistence type="inferred from homology"/>
<reference evidence="4" key="1">
    <citation type="submission" date="2020-06" db="EMBL/GenBank/DDBJ databases">
        <authorList>
            <person name="Li T."/>
            <person name="Hu X."/>
            <person name="Zhang T."/>
            <person name="Song X."/>
            <person name="Zhang H."/>
            <person name="Dai N."/>
            <person name="Sheng W."/>
            <person name="Hou X."/>
            <person name="Wei L."/>
        </authorList>
    </citation>
    <scope>NUCLEOTIDE SEQUENCE</scope>
    <source>
        <strain evidence="4">G02</strain>
        <tissue evidence="4">Leaf</tissue>
    </source>
</reference>
<comment type="caution">
    <text evidence="4">The sequence shown here is derived from an EMBL/GenBank/DDBJ whole genome shotgun (WGS) entry which is preliminary data.</text>
</comment>
<comment type="similarity">
    <text evidence="1">Belongs to the class-I pyridoxal-phosphate-dependent aminotransferase family.</text>
</comment>
<evidence type="ECO:0000313" key="4">
    <source>
        <dbReference type="EMBL" id="KAL0388129.1"/>
    </source>
</evidence>
<dbReference type="AlphaFoldDB" id="A0AAW2S7L4"/>
<dbReference type="CDD" id="cd00609">
    <property type="entry name" value="AAT_like"/>
    <property type="match status" value="1"/>
</dbReference>
<feature type="domain" description="Aminotransferase class I/classII large" evidence="3">
    <location>
        <begin position="105"/>
        <end position="470"/>
    </location>
</feature>
<protein>
    <submittedName>
        <fullName evidence="4">1-aminocyclopropane-1-carboxylate synthase 2</fullName>
    </submittedName>
</protein>
<dbReference type="PANTHER" id="PTHR43795:SF74">
    <property type="entry name" value="1-AMINOCYCLOPROPANE-1-CARBOXYLATE SYNTHASE-LIKE PROTEIN 1"/>
    <property type="match status" value="1"/>
</dbReference>
<dbReference type="PRINTS" id="PR00753">
    <property type="entry name" value="ACCSYNTHASE"/>
</dbReference>
<dbReference type="InterPro" id="IPR015422">
    <property type="entry name" value="PyrdxlP-dep_Trfase_small"/>
</dbReference>
<dbReference type="GO" id="GO:0030170">
    <property type="term" value="F:pyridoxal phosphate binding"/>
    <property type="evidence" value="ECO:0007669"/>
    <property type="project" value="InterPro"/>
</dbReference>
<dbReference type="Gene3D" id="3.90.1150.10">
    <property type="entry name" value="Aspartate Aminotransferase, domain 1"/>
    <property type="match status" value="2"/>
</dbReference>
<name>A0AAW2S7L4_SESRA</name>